<keyword evidence="2" id="KW-1185">Reference proteome</keyword>
<dbReference type="AlphaFoldDB" id="A0A254N2L4"/>
<evidence type="ECO:0000313" key="2">
    <source>
        <dbReference type="Proteomes" id="UP000197446"/>
    </source>
</evidence>
<organism evidence="1 2">
    <name type="scientific">Roseateles puraquae</name>
    <dbReference type="NCBI Taxonomy" id="431059"/>
    <lineage>
        <taxon>Bacteria</taxon>
        <taxon>Pseudomonadati</taxon>
        <taxon>Pseudomonadota</taxon>
        <taxon>Betaproteobacteria</taxon>
        <taxon>Burkholderiales</taxon>
        <taxon>Sphaerotilaceae</taxon>
        <taxon>Roseateles</taxon>
    </lineage>
</organism>
<gene>
    <name evidence="1" type="ORF">CDO81_19675</name>
</gene>
<sequence length="145" mass="16281">MNVTKRQVADHLLDAAAVALLDQSDPITAIVLGGSAEDIYWGLLERERPGAEPAREEIARHVIEVTAALFPNDQRMTLKAARNAIRSTFNWLRHNDDPDEAQSREWDAQQEAAAIVERAMENLFRLTGSDHPRYQELLTHSLGRG</sequence>
<protein>
    <submittedName>
        <fullName evidence="1">Uncharacterized protein</fullName>
    </submittedName>
</protein>
<name>A0A254N2L4_9BURK</name>
<dbReference type="Proteomes" id="UP000197446">
    <property type="component" value="Unassembled WGS sequence"/>
</dbReference>
<dbReference type="RefSeq" id="WP_088484931.1">
    <property type="nucleotide sequence ID" value="NZ_NISI01000009.1"/>
</dbReference>
<reference evidence="1 2" key="1">
    <citation type="journal article" date="2007" name="Int. J. Syst. Evol. Microbiol.">
        <title>Description of Pelomonas aquatica sp. nov. and Pelomonas puraquae sp. nov., isolated from industrial and haemodialysis water.</title>
        <authorList>
            <person name="Gomila M."/>
            <person name="Bowien B."/>
            <person name="Falsen E."/>
            <person name="Moore E.R."/>
            <person name="Lalucat J."/>
        </authorList>
    </citation>
    <scope>NUCLEOTIDE SEQUENCE [LARGE SCALE GENOMIC DNA]</scope>
    <source>
        <strain evidence="1 2">CCUG 52769</strain>
    </source>
</reference>
<proteinExistence type="predicted"/>
<evidence type="ECO:0000313" key="1">
    <source>
        <dbReference type="EMBL" id="OWR02411.1"/>
    </source>
</evidence>
<accession>A0A254N2L4</accession>
<comment type="caution">
    <text evidence="1">The sequence shown here is derived from an EMBL/GenBank/DDBJ whole genome shotgun (WGS) entry which is preliminary data.</text>
</comment>
<dbReference type="EMBL" id="NISI01000009">
    <property type="protein sequence ID" value="OWR02411.1"/>
    <property type="molecule type" value="Genomic_DNA"/>
</dbReference>